<evidence type="ECO:0000313" key="2">
    <source>
        <dbReference type="Proteomes" id="UP001558613"/>
    </source>
</evidence>
<name>A0ABR3LH30_9TELE</name>
<evidence type="ECO:0000313" key="1">
    <source>
        <dbReference type="EMBL" id="KAL1252170.1"/>
    </source>
</evidence>
<gene>
    <name evidence="1" type="ORF">QQF64_019966</name>
</gene>
<dbReference type="Proteomes" id="UP001558613">
    <property type="component" value="Unassembled WGS sequence"/>
</dbReference>
<reference evidence="1 2" key="1">
    <citation type="submission" date="2023-09" db="EMBL/GenBank/DDBJ databases">
        <authorList>
            <person name="Wang M."/>
        </authorList>
    </citation>
    <scope>NUCLEOTIDE SEQUENCE [LARGE SCALE GENOMIC DNA]</scope>
    <source>
        <strain evidence="1">GT-2023</strain>
        <tissue evidence="1">Liver</tissue>
    </source>
</reference>
<keyword evidence="2" id="KW-1185">Reference proteome</keyword>
<proteinExistence type="predicted"/>
<organism evidence="1 2">
    <name type="scientific">Cirrhinus molitorella</name>
    <name type="common">mud carp</name>
    <dbReference type="NCBI Taxonomy" id="172907"/>
    <lineage>
        <taxon>Eukaryota</taxon>
        <taxon>Metazoa</taxon>
        <taxon>Chordata</taxon>
        <taxon>Craniata</taxon>
        <taxon>Vertebrata</taxon>
        <taxon>Euteleostomi</taxon>
        <taxon>Actinopterygii</taxon>
        <taxon>Neopterygii</taxon>
        <taxon>Teleostei</taxon>
        <taxon>Ostariophysi</taxon>
        <taxon>Cypriniformes</taxon>
        <taxon>Cyprinidae</taxon>
        <taxon>Labeoninae</taxon>
        <taxon>Labeonini</taxon>
        <taxon>Cirrhinus</taxon>
    </lineage>
</organism>
<comment type="caution">
    <text evidence="1">The sequence shown here is derived from an EMBL/GenBank/DDBJ whole genome shotgun (WGS) entry which is preliminary data.</text>
</comment>
<accession>A0ABR3LH30</accession>
<sequence>MWIGHKGIKDGRLQTGMQNRSVYDKVSSRFGVLLLHFNMYGNVFYIDYWLFLMDVVKEDGDAAFSRLSLTWWLFHDVVCKASFRKEAHFAWLDSVVNWSAYSSDYKEMYRRPYLL</sequence>
<dbReference type="EMBL" id="JAYMGO010000022">
    <property type="protein sequence ID" value="KAL1252170.1"/>
    <property type="molecule type" value="Genomic_DNA"/>
</dbReference>
<protein>
    <submittedName>
        <fullName evidence="1">Uncharacterized protein</fullName>
    </submittedName>
</protein>